<evidence type="ECO:0000313" key="9">
    <source>
        <dbReference type="Proteomes" id="UP000494040"/>
    </source>
</evidence>
<dbReference type="RefSeq" id="XP_014244633.1">
    <property type="nucleotide sequence ID" value="XM_014389147.2"/>
</dbReference>
<name>A0A8I6REH5_CIMLE</name>
<organism evidence="8 9">
    <name type="scientific">Cimex lectularius</name>
    <name type="common">Bed bug</name>
    <name type="synonym">Acanthia lectularia</name>
    <dbReference type="NCBI Taxonomy" id="79782"/>
    <lineage>
        <taxon>Eukaryota</taxon>
        <taxon>Metazoa</taxon>
        <taxon>Ecdysozoa</taxon>
        <taxon>Arthropoda</taxon>
        <taxon>Hexapoda</taxon>
        <taxon>Insecta</taxon>
        <taxon>Pterygota</taxon>
        <taxon>Neoptera</taxon>
        <taxon>Paraneoptera</taxon>
        <taxon>Hemiptera</taxon>
        <taxon>Heteroptera</taxon>
        <taxon>Panheteroptera</taxon>
        <taxon>Cimicomorpha</taxon>
        <taxon>Cimicidae</taxon>
        <taxon>Cimex</taxon>
    </lineage>
</organism>
<accession>A0A8I6REH5</accession>
<sequence>MVVSWSPEPSKCMDGGVFSLRENHINLDTEDSEDEAIATPYFGYELLPHESSNINNGDGETHSDGDSSEPEEATIHSIEQSITINNLSDESSGEETIRSDIEINPEEVRSIMSNITLPPSSFPTWACNIPESQWTSYLVSRITNMQNENKEK</sequence>
<reference evidence="8" key="1">
    <citation type="submission" date="2022-01" db="UniProtKB">
        <authorList>
            <consortium name="EnsemblMetazoa"/>
        </authorList>
    </citation>
    <scope>IDENTIFICATION</scope>
</reference>
<dbReference type="GeneID" id="106663910"/>
<dbReference type="InterPro" id="IPR009685">
    <property type="entry name" value="MEA1"/>
</dbReference>
<dbReference type="EnsemblMetazoa" id="XM_014389147.2">
    <property type="protein sequence ID" value="XP_014244633.1"/>
    <property type="gene ID" value="LOC106663910"/>
</dbReference>
<dbReference type="OMA" id="SAIPRWA"/>
<proteinExistence type="predicted"/>
<dbReference type="AlphaFoldDB" id="A0A8I6REH5"/>
<evidence type="ECO:0000256" key="3">
    <source>
        <dbReference type="ARBA" id="ARBA00022473"/>
    </source>
</evidence>
<dbReference type="KEGG" id="clec:106663910"/>
<dbReference type="OrthoDB" id="6601824at2759"/>
<dbReference type="PANTHER" id="PTHR17005">
    <property type="entry name" value="MALE-ENHANCED ANTIGEN-1"/>
    <property type="match status" value="1"/>
</dbReference>
<evidence type="ECO:0000256" key="2">
    <source>
        <dbReference type="ARBA" id="ARBA00022245"/>
    </source>
</evidence>
<evidence type="ECO:0000313" key="8">
    <source>
        <dbReference type="EnsemblMetazoa" id="XP_014244633.1"/>
    </source>
</evidence>
<dbReference type="GO" id="GO:0007283">
    <property type="term" value="P:spermatogenesis"/>
    <property type="evidence" value="ECO:0007669"/>
    <property type="project" value="UniProtKB-KW"/>
</dbReference>
<keyword evidence="4" id="KW-0597">Phosphoprotein</keyword>
<keyword evidence="9" id="KW-1185">Reference proteome</keyword>
<evidence type="ECO:0000256" key="7">
    <source>
        <dbReference type="SAM" id="MobiDB-lite"/>
    </source>
</evidence>
<evidence type="ECO:0000256" key="1">
    <source>
        <dbReference type="ARBA" id="ARBA00002540"/>
    </source>
</evidence>
<keyword evidence="3" id="KW-0217">Developmental protein</keyword>
<evidence type="ECO:0000256" key="5">
    <source>
        <dbReference type="ARBA" id="ARBA00022782"/>
    </source>
</evidence>
<protein>
    <recommendedName>
        <fullName evidence="2">Male-enhanced antigen 1</fullName>
    </recommendedName>
</protein>
<dbReference type="GO" id="GO:0030154">
    <property type="term" value="P:cell differentiation"/>
    <property type="evidence" value="ECO:0007669"/>
    <property type="project" value="UniProtKB-KW"/>
</dbReference>
<dbReference type="Proteomes" id="UP000494040">
    <property type="component" value="Unassembled WGS sequence"/>
</dbReference>
<evidence type="ECO:0000256" key="4">
    <source>
        <dbReference type="ARBA" id="ARBA00022553"/>
    </source>
</evidence>
<comment type="function">
    <text evidence="1">May play an important role in spermatogenesis and/or testis development.</text>
</comment>
<keyword evidence="5" id="KW-0221">Differentiation</keyword>
<feature type="region of interest" description="Disordered" evidence="7">
    <location>
        <begin position="48"/>
        <end position="97"/>
    </location>
</feature>
<evidence type="ECO:0000256" key="6">
    <source>
        <dbReference type="ARBA" id="ARBA00022871"/>
    </source>
</evidence>
<keyword evidence="6" id="KW-0744">Spermatogenesis</keyword>
<dbReference type="Pfam" id="PF06910">
    <property type="entry name" value="MEA1"/>
    <property type="match status" value="1"/>
</dbReference>
<feature type="compositionally biased region" description="Polar residues" evidence="7">
    <location>
        <begin position="77"/>
        <end position="90"/>
    </location>
</feature>